<accession>A0A9R0JQH2</accession>
<gene>
    <name evidence="3" type="primary">LOC110783349</name>
</gene>
<dbReference type="OrthoDB" id="2020070at2759"/>
<dbReference type="Gene3D" id="3.90.550.10">
    <property type="entry name" value="Spore Coat Polysaccharide Biosynthesis Protein SpsA, Chain A"/>
    <property type="match status" value="1"/>
</dbReference>
<protein>
    <submittedName>
        <fullName evidence="3">Uncharacterized protein</fullName>
    </submittedName>
</protein>
<dbReference type="PANTHER" id="PTHR33604:SF3">
    <property type="entry name" value="OSJNBA0004B13.7 PROTEIN"/>
    <property type="match status" value="1"/>
</dbReference>
<name>A0A9R0JQH2_SPIOL</name>
<dbReference type="InterPro" id="IPR029044">
    <property type="entry name" value="Nucleotide-diphossugar_trans"/>
</dbReference>
<dbReference type="PANTHER" id="PTHR33604">
    <property type="entry name" value="OSJNBA0004B13.7 PROTEIN"/>
    <property type="match status" value="1"/>
</dbReference>
<evidence type="ECO:0000256" key="1">
    <source>
        <dbReference type="SAM" id="SignalP"/>
    </source>
</evidence>
<feature type="signal peptide" evidence="1">
    <location>
        <begin position="1"/>
        <end position="24"/>
    </location>
</feature>
<keyword evidence="1" id="KW-0732">Signal</keyword>
<dbReference type="KEGG" id="soe:110783349"/>
<evidence type="ECO:0000313" key="3">
    <source>
        <dbReference type="RefSeq" id="XP_021843371.1"/>
    </source>
</evidence>
<reference evidence="2" key="1">
    <citation type="journal article" date="2021" name="Nat. Commun.">
        <title>Genomic analyses provide insights into spinach domestication and the genetic basis of agronomic traits.</title>
        <authorList>
            <person name="Cai X."/>
            <person name="Sun X."/>
            <person name="Xu C."/>
            <person name="Sun H."/>
            <person name="Wang X."/>
            <person name="Ge C."/>
            <person name="Zhang Z."/>
            <person name="Wang Q."/>
            <person name="Fei Z."/>
            <person name="Jiao C."/>
            <person name="Wang Q."/>
        </authorList>
    </citation>
    <scope>NUCLEOTIDE SEQUENCE [LARGE SCALE GENOMIC DNA]</scope>
    <source>
        <strain evidence="2">cv. Varoflay</strain>
    </source>
</reference>
<evidence type="ECO:0000313" key="2">
    <source>
        <dbReference type="Proteomes" id="UP000813463"/>
    </source>
</evidence>
<keyword evidence="2" id="KW-1185">Reference proteome</keyword>
<proteinExistence type="predicted"/>
<feature type="chain" id="PRO_5040323402" evidence="1">
    <location>
        <begin position="25"/>
        <end position="612"/>
    </location>
</feature>
<organism evidence="2 3">
    <name type="scientific">Spinacia oleracea</name>
    <name type="common">Spinach</name>
    <dbReference type="NCBI Taxonomy" id="3562"/>
    <lineage>
        <taxon>Eukaryota</taxon>
        <taxon>Viridiplantae</taxon>
        <taxon>Streptophyta</taxon>
        <taxon>Embryophyta</taxon>
        <taxon>Tracheophyta</taxon>
        <taxon>Spermatophyta</taxon>
        <taxon>Magnoliopsida</taxon>
        <taxon>eudicotyledons</taxon>
        <taxon>Gunneridae</taxon>
        <taxon>Pentapetalae</taxon>
        <taxon>Caryophyllales</taxon>
        <taxon>Chenopodiaceae</taxon>
        <taxon>Chenopodioideae</taxon>
        <taxon>Anserineae</taxon>
        <taxon>Spinacia</taxon>
    </lineage>
</organism>
<dbReference type="Proteomes" id="UP000813463">
    <property type="component" value="Chromosome 4"/>
</dbReference>
<sequence length="612" mass="70365">MAPPRKRYLSLLLLLSLFALFIFSHHFLSPPSSPSLSNPTTHFLSPQNPSTPFTFTLKVLAYDRLSSLSRCLNSLSAAHYYGDTVDLHIFIDHFPNSSATDLGRNLENSHEILGFVDGFKWDYGRKLVHYRTLNVGLQAQWLEAWWPSSDDEFVFVVEDDLEVSPLYYRFIKGLILNYYYNPSNFSPLIFGASLQRPRFVPGKHGNKMNLDSETRLFLYPLVGTWGQLLFPKPWKEFRLWYDDHKAKGIKPILEGMVTTGWYKRMGEKIWTPWFIKFIHSRGYFNIYANFLHERALSVSHRDPGVNYGKTAGPDSQLLNENSRDINLLDMQPLSSLPWYDFCFRRVLPGRIAKKLDDVTPILHSMKKQKPIFLVSLLKSSETIVRNLICHFERLNIQNYIFMVPNSESDDLQRRGHPVIITDEVFDSIRRSKKKTSSEMIKEMVVKAYVIKICLESGFDNWVISSNMLPLSSNPELDSTDSLNGDFYVGKNSRFFFARSSSSSRGIWDEKFVQKFAATVTQDSSLRLNADFIDVVEKFAGLVHMLRLKSVDDMNFSLKPGKVNGSQSLPTNTKMISWSTEMDTDLVHKQLEELGMWIIDGDSACKAVVCHQS</sequence>
<dbReference type="SUPFAM" id="SSF53448">
    <property type="entry name" value="Nucleotide-diphospho-sugar transferases"/>
    <property type="match status" value="1"/>
</dbReference>
<dbReference type="GeneID" id="110783349"/>
<reference evidence="3" key="2">
    <citation type="submission" date="2025-08" db="UniProtKB">
        <authorList>
            <consortium name="RefSeq"/>
        </authorList>
    </citation>
    <scope>IDENTIFICATION</scope>
    <source>
        <tissue evidence="3">Leaf</tissue>
    </source>
</reference>
<dbReference type="AlphaFoldDB" id="A0A9R0JQH2"/>
<dbReference type="RefSeq" id="XP_021843371.1">
    <property type="nucleotide sequence ID" value="XM_021987679.2"/>
</dbReference>